<dbReference type="AlphaFoldDB" id="D6XB85"/>
<sequence>MDITNHRPRRQSPGIERRIDHDCRHDHVVPPPTPEALTPTVPPGASASPDTSFGADPQRPAPDCPTPTPTATVTPGGTATPGATATPTAKPYDEGCPAPTATGTPPFTTRPGTPVVPPDGTRTTVPADPGTGIGPETVPDTPDLPDGGGLIPDEPATPTGTDTVFDSPTDVFGA</sequence>
<feature type="compositionally biased region" description="Basic and acidic residues" evidence="1">
    <location>
        <begin position="15"/>
        <end position="28"/>
    </location>
</feature>
<evidence type="ECO:0000313" key="2">
    <source>
        <dbReference type="EMBL" id="EFH29028.1"/>
    </source>
</evidence>
<feature type="region of interest" description="Disordered" evidence="1">
    <location>
        <begin position="1"/>
        <end position="174"/>
    </location>
</feature>
<keyword evidence="3" id="KW-1185">Reference proteome</keyword>
<dbReference type="EMBL" id="CM000951">
    <property type="protein sequence ID" value="EFH29028.1"/>
    <property type="molecule type" value="Genomic_DNA"/>
</dbReference>
<feature type="compositionally biased region" description="Low complexity" evidence="1">
    <location>
        <begin position="97"/>
        <end position="126"/>
    </location>
</feature>
<evidence type="ECO:0000313" key="3">
    <source>
        <dbReference type="Proteomes" id="UP000002785"/>
    </source>
</evidence>
<dbReference type="Proteomes" id="UP000002785">
    <property type="component" value="Chromosome"/>
</dbReference>
<protein>
    <submittedName>
        <fullName evidence="2">Uncharacterized protein</fullName>
    </submittedName>
</protein>
<feature type="compositionally biased region" description="Basic residues" evidence="1">
    <location>
        <begin position="1"/>
        <end position="10"/>
    </location>
</feature>
<accession>D6XB85</accession>
<dbReference type="HOGENOM" id="CLU_1539223_0_0_11"/>
<gene>
    <name evidence="2" type="ORF">SSEG_11289</name>
</gene>
<organism evidence="2 3">
    <name type="scientific">Streptomyces sviceus (strain ATCC 29083 / DSM 924 / JCM 4929 / NBRC 13980 / NCIMB 11184 / NRRL 5439 / UC 5370)</name>
    <dbReference type="NCBI Taxonomy" id="463191"/>
    <lineage>
        <taxon>Bacteria</taxon>
        <taxon>Bacillati</taxon>
        <taxon>Actinomycetota</taxon>
        <taxon>Actinomycetes</taxon>
        <taxon>Kitasatosporales</taxon>
        <taxon>Streptomycetaceae</taxon>
        <taxon>Streptomyces</taxon>
    </lineage>
</organism>
<name>D6XB85_STRX2</name>
<feature type="compositionally biased region" description="Low complexity" evidence="1">
    <location>
        <begin position="69"/>
        <end position="90"/>
    </location>
</feature>
<evidence type="ECO:0000256" key="1">
    <source>
        <dbReference type="SAM" id="MobiDB-lite"/>
    </source>
</evidence>
<proteinExistence type="predicted"/>
<feature type="compositionally biased region" description="Pro residues" evidence="1">
    <location>
        <begin position="59"/>
        <end position="68"/>
    </location>
</feature>
<reference evidence="2" key="1">
    <citation type="submission" date="2009-10" db="EMBL/GenBank/DDBJ databases">
        <title>The genome sequence of Streptomyces sviceus strain ATCC 29083.</title>
        <authorList>
            <consortium name="The Broad Institute Genome Sequencing Platform"/>
            <consortium name="Broad Institute Microbial Sequencing Center"/>
            <person name="Fischbach M."/>
            <person name="Godfrey P."/>
            <person name="Ward D."/>
            <person name="Young S."/>
            <person name="Zeng Q."/>
            <person name="Koehrsen M."/>
            <person name="Alvarado L."/>
            <person name="Berlin A.M."/>
            <person name="Bochicchio J."/>
            <person name="Borenstein D."/>
            <person name="Chapman S.B."/>
            <person name="Chen Z."/>
            <person name="Engels R."/>
            <person name="Freedman E."/>
            <person name="Gellesch M."/>
            <person name="Goldberg J."/>
            <person name="Griggs A."/>
            <person name="Gujja S."/>
            <person name="Heilman E.R."/>
            <person name="Heiman D.I."/>
            <person name="Hepburn T.A."/>
            <person name="Howarth C."/>
            <person name="Jen D."/>
            <person name="Larson L."/>
            <person name="Lewis B."/>
            <person name="Mehta T."/>
            <person name="Park D."/>
            <person name="Pearson M."/>
            <person name="Richards J."/>
            <person name="Roberts A."/>
            <person name="Saif S."/>
            <person name="Shea T.D."/>
            <person name="Shenoy N."/>
            <person name="Sisk P."/>
            <person name="Stolte C."/>
            <person name="Sykes S.N."/>
            <person name="Thomson T."/>
            <person name="Walk T."/>
            <person name="White J."/>
            <person name="Yandava C."/>
            <person name="Straight P."/>
            <person name="Clardy J."/>
            <person name="Hung D."/>
            <person name="Kolter R."/>
            <person name="Mekalanos J."/>
            <person name="Walker S."/>
            <person name="Walsh C.T."/>
            <person name="Wieland-Brown L.C."/>
            <person name="Haas B."/>
            <person name="Nusbaum C."/>
            <person name="Birren B."/>
        </authorList>
    </citation>
    <scope>NUCLEOTIDE SEQUENCE [LARGE SCALE GENOMIC DNA]</scope>
    <source>
        <strain evidence="2">ATCC 29083</strain>
    </source>
</reference>